<protein>
    <submittedName>
        <fullName evidence="2">BQ5605_C028g10583 protein</fullName>
    </submittedName>
    <submittedName>
        <fullName evidence="3">BQ5605_C040g11915 protein</fullName>
    </submittedName>
</protein>
<sequence>MVRSHFEGSEDRTDEPGARRSPSSAFASHHVAPSSISPAKIATPVPRTEHAAMVDAPFAGSDRKPSLHTLQPLVRLLVISHREIESILLLLASRLV</sequence>
<dbReference type="EMBL" id="FQNC01000118">
    <property type="protein sequence ID" value="SGZ32787.1"/>
    <property type="molecule type" value="Genomic_DNA"/>
</dbReference>
<dbReference type="EMBL" id="FQNC01000080">
    <property type="protein sequence ID" value="SGZ13645.1"/>
    <property type="molecule type" value="Genomic_DNA"/>
</dbReference>
<evidence type="ECO:0000313" key="3">
    <source>
        <dbReference type="EMBL" id="SGZ32787.1"/>
    </source>
</evidence>
<dbReference type="AlphaFoldDB" id="A0A2X0MU97"/>
<evidence type="ECO:0000256" key="1">
    <source>
        <dbReference type="SAM" id="MobiDB-lite"/>
    </source>
</evidence>
<feature type="region of interest" description="Disordered" evidence="1">
    <location>
        <begin position="1"/>
        <end position="44"/>
    </location>
</feature>
<dbReference type="Proteomes" id="UP000249464">
    <property type="component" value="Unassembled WGS sequence"/>
</dbReference>
<gene>
    <name evidence="3" type="primary">BQ5605_C040g11915</name>
    <name evidence="2" type="synonym">BQ5605_C028g10583</name>
    <name evidence="2" type="ORF">BQ5605_C028G10583</name>
    <name evidence="3" type="ORF">BQ5605_C040G11915</name>
</gene>
<evidence type="ECO:0000313" key="4">
    <source>
        <dbReference type="Proteomes" id="UP000249464"/>
    </source>
</evidence>
<evidence type="ECO:0000313" key="2">
    <source>
        <dbReference type="EMBL" id="SGZ13645.1"/>
    </source>
</evidence>
<reference evidence="3 4" key="1">
    <citation type="submission" date="2016-11" db="EMBL/GenBank/DDBJ databases">
        <authorList>
            <person name="Jaros S."/>
            <person name="Januszkiewicz K."/>
            <person name="Wedrychowicz H."/>
        </authorList>
    </citation>
    <scope>NUCLEOTIDE SEQUENCE [LARGE SCALE GENOMIC DNA]</scope>
</reference>
<name>A0A2X0MU97_9BASI</name>
<feature type="compositionally biased region" description="Basic and acidic residues" evidence="1">
    <location>
        <begin position="1"/>
        <end position="18"/>
    </location>
</feature>
<keyword evidence="4" id="KW-1185">Reference proteome</keyword>
<organism evidence="3 4">
    <name type="scientific">Microbotryum silenes-dioicae</name>
    <dbReference type="NCBI Taxonomy" id="796604"/>
    <lineage>
        <taxon>Eukaryota</taxon>
        <taxon>Fungi</taxon>
        <taxon>Dikarya</taxon>
        <taxon>Basidiomycota</taxon>
        <taxon>Pucciniomycotina</taxon>
        <taxon>Microbotryomycetes</taxon>
        <taxon>Microbotryales</taxon>
        <taxon>Microbotryaceae</taxon>
        <taxon>Microbotryum</taxon>
    </lineage>
</organism>
<dbReference type="STRING" id="796604.A0A2X0MU97"/>
<accession>A0A2X0MU97</accession>
<proteinExistence type="predicted"/>